<proteinExistence type="inferred from homology"/>
<evidence type="ECO:0000256" key="4">
    <source>
        <dbReference type="ARBA" id="ARBA00022452"/>
    </source>
</evidence>
<dbReference type="InterPro" id="IPR037930">
    <property type="entry name" value="Tom40"/>
</dbReference>
<evidence type="ECO:0000256" key="10">
    <source>
        <dbReference type="ARBA" id="ARBA00023136"/>
    </source>
</evidence>
<evidence type="ECO:0000256" key="2">
    <source>
        <dbReference type="ARBA" id="ARBA00010510"/>
    </source>
</evidence>
<keyword evidence="3" id="KW-0813">Transport</keyword>
<evidence type="ECO:0000256" key="5">
    <source>
        <dbReference type="ARBA" id="ARBA00022692"/>
    </source>
</evidence>
<dbReference type="CDD" id="cd07305">
    <property type="entry name" value="Porin3_Tom40"/>
    <property type="match status" value="1"/>
</dbReference>
<sequence length="326" mass="34929">MGNVHAASAPPPPPPVYITPPEIPKEQSLDNVKLESPRPQNPGTVEEIHKLCKDVFPLNFEGAKLIVNKGLSNHFQISHSILMSSVVKSGYKFGATYVGTKQVSLTEAYPVMLGDIDPNGNLNANIIHQLAPRLKCKMAAQVQKSKYTALQMTADYRGDSYTGSLTIANPDVLNGFGVMVGHYLQNVTPNLALGGEIAYQRGHGVPGGGIAVASLVGRYTHGPSTISASLGMANCHVCFHQKASEQLQIGVELDVNARMQESTATIAYQIDLPQADLVYRGTLDSNWTVGAVLEKKLLPLPFAFVLSGLLNHSKGQFQLGCGLMIG</sequence>
<dbReference type="GO" id="GO:0030150">
    <property type="term" value="P:protein import into mitochondrial matrix"/>
    <property type="evidence" value="ECO:0007669"/>
    <property type="project" value="InterPro"/>
</dbReference>
<dbReference type="OrthoDB" id="19656at2759"/>
<keyword evidence="8" id="KW-0626">Porin</keyword>
<dbReference type="Gene3D" id="2.40.160.10">
    <property type="entry name" value="Porin"/>
    <property type="match status" value="1"/>
</dbReference>
<evidence type="ECO:0000313" key="11">
    <source>
        <dbReference type="EMBL" id="KAF7991352.1"/>
    </source>
</evidence>
<dbReference type="Pfam" id="PF01459">
    <property type="entry name" value="Porin_3"/>
    <property type="match status" value="1"/>
</dbReference>
<dbReference type="PANTHER" id="PTHR10802">
    <property type="entry name" value="MITOCHONDRIAL IMPORT RECEPTOR SUBUNIT TOM40"/>
    <property type="match status" value="1"/>
</dbReference>
<keyword evidence="12" id="KW-1185">Reference proteome</keyword>
<dbReference type="GO" id="GO:0046930">
    <property type="term" value="C:pore complex"/>
    <property type="evidence" value="ECO:0007669"/>
    <property type="project" value="UniProtKB-KW"/>
</dbReference>
<comment type="caution">
    <text evidence="11">The sequence shown here is derived from an EMBL/GenBank/DDBJ whole genome shotgun (WGS) entry which is preliminary data.</text>
</comment>
<protein>
    <submittedName>
        <fullName evidence="11">Uncharacterized protein</fullName>
    </submittedName>
</protein>
<evidence type="ECO:0000256" key="7">
    <source>
        <dbReference type="ARBA" id="ARBA00022927"/>
    </source>
</evidence>
<keyword evidence="7" id="KW-0653">Protein transport</keyword>
<dbReference type="InterPro" id="IPR023614">
    <property type="entry name" value="Porin_dom_sf"/>
</dbReference>
<keyword evidence="6" id="KW-1000">Mitochondrion outer membrane</keyword>
<evidence type="ECO:0000256" key="9">
    <source>
        <dbReference type="ARBA" id="ARBA00023128"/>
    </source>
</evidence>
<name>A0A835CPK6_APHGI</name>
<keyword evidence="9" id="KW-0496">Mitochondrion</keyword>
<keyword evidence="4" id="KW-1134">Transmembrane beta strand</keyword>
<evidence type="ECO:0000256" key="3">
    <source>
        <dbReference type="ARBA" id="ARBA00022448"/>
    </source>
</evidence>
<dbReference type="GO" id="GO:0005741">
    <property type="term" value="C:mitochondrial outer membrane"/>
    <property type="evidence" value="ECO:0007669"/>
    <property type="project" value="UniProtKB-SubCell"/>
</dbReference>
<keyword evidence="5" id="KW-0812">Transmembrane</keyword>
<keyword evidence="8" id="KW-0406">Ion transport</keyword>
<dbReference type="FunFam" id="2.40.160.10:FF:000005">
    <property type="entry name" value="mitochondrial import receptor subunit TOM40 homolog"/>
    <property type="match status" value="1"/>
</dbReference>
<dbReference type="InterPro" id="IPR027246">
    <property type="entry name" value="Porin_Euk/Tom40"/>
</dbReference>
<dbReference type="AlphaFoldDB" id="A0A835CPK6"/>
<evidence type="ECO:0000256" key="8">
    <source>
        <dbReference type="ARBA" id="ARBA00023114"/>
    </source>
</evidence>
<accession>A0A835CPK6</accession>
<organism evidence="11 12">
    <name type="scientific">Aphidius gifuensis</name>
    <name type="common">Parasitoid wasp</name>
    <dbReference type="NCBI Taxonomy" id="684658"/>
    <lineage>
        <taxon>Eukaryota</taxon>
        <taxon>Metazoa</taxon>
        <taxon>Ecdysozoa</taxon>
        <taxon>Arthropoda</taxon>
        <taxon>Hexapoda</taxon>
        <taxon>Insecta</taxon>
        <taxon>Pterygota</taxon>
        <taxon>Neoptera</taxon>
        <taxon>Endopterygota</taxon>
        <taxon>Hymenoptera</taxon>
        <taxon>Apocrita</taxon>
        <taxon>Ichneumonoidea</taxon>
        <taxon>Braconidae</taxon>
        <taxon>Aphidiinae</taxon>
        <taxon>Aphidius</taxon>
    </lineage>
</organism>
<dbReference type="GO" id="GO:0008320">
    <property type="term" value="F:protein transmembrane transporter activity"/>
    <property type="evidence" value="ECO:0007669"/>
    <property type="project" value="InterPro"/>
</dbReference>
<gene>
    <name evidence="11" type="ORF">HCN44_002914</name>
</gene>
<reference evidence="11 12" key="1">
    <citation type="submission" date="2020-08" db="EMBL/GenBank/DDBJ databases">
        <title>Aphidius gifuensis genome sequencing and assembly.</title>
        <authorList>
            <person name="Du Z."/>
        </authorList>
    </citation>
    <scope>NUCLEOTIDE SEQUENCE [LARGE SCALE GENOMIC DNA]</scope>
    <source>
        <strain evidence="11">YNYX2018</strain>
        <tissue evidence="11">Adults</tissue>
    </source>
</reference>
<dbReference type="EMBL" id="JACMRX010000004">
    <property type="protein sequence ID" value="KAF7991352.1"/>
    <property type="molecule type" value="Genomic_DNA"/>
</dbReference>
<comment type="subcellular location">
    <subcellularLocation>
        <location evidence="1">Mitochondrion outer membrane</location>
        <topology evidence="1">Multi-pass membrane protein</topology>
    </subcellularLocation>
</comment>
<evidence type="ECO:0000256" key="6">
    <source>
        <dbReference type="ARBA" id="ARBA00022787"/>
    </source>
</evidence>
<evidence type="ECO:0000256" key="1">
    <source>
        <dbReference type="ARBA" id="ARBA00004374"/>
    </source>
</evidence>
<dbReference type="Proteomes" id="UP000639338">
    <property type="component" value="Unassembled WGS sequence"/>
</dbReference>
<comment type="similarity">
    <text evidence="2">Belongs to the Tom40 family.</text>
</comment>
<dbReference type="GO" id="GO:0015288">
    <property type="term" value="F:porin activity"/>
    <property type="evidence" value="ECO:0007669"/>
    <property type="project" value="UniProtKB-KW"/>
</dbReference>
<keyword evidence="10" id="KW-0472">Membrane</keyword>
<evidence type="ECO:0000313" key="12">
    <source>
        <dbReference type="Proteomes" id="UP000639338"/>
    </source>
</evidence>